<comment type="caution">
    <text evidence="7">The sequence shown here is derived from an EMBL/GenBank/DDBJ whole genome shotgun (WGS) entry which is preliminary data.</text>
</comment>
<dbReference type="GO" id="GO:0003676">
    <property type="term" value="F:nucleic acid binding"/>
    <property type="evidence" value="ECO:0007669"/>
    <property type="project" value="InterPro"/>
</dbReference>
<evidence type="ECO:0000259" key="5">
    <source>
        <dbReference type="PROSITE" id="PS50158"/>
    </source>
</evidence>
<keyword evidence="2" id="KW-0863">Zinc-finger</keyword>
<dbReference type="EMBL" id="JANJYI010000007">
    <property type="protein sequence ID" value="KAK2641889.1"/>
    <property type="molecule type" value="Genomic_DNA"/>
</dbReference>
<feature type="domain" description="CCHC-type" evidence="5">
    <location>
        <begin position="96"/>
        <end position="110"/>
    </location>
</feature>
<dbReference type="InterPro" id="IPR021109">
    <property type="entry name" value="Peptidase_aspartic_dom_sf"/>
</dbReference>
<dbReference type="GO" id="GO:0004190">
    <property type="term" value="F:aspartic-type endopeptidase activity"/>
    <property type="evidence" value="ECO:0007669"/>
    <property type="project" value="InterPro"/>
</dbReference>
<dbReference type="Proteomes" id="UP001280121">
    <property type="component" value="Unassembled WGS sequence"/>
</dbReference>
<proteinExistence type="predicted"/>
<keyword evidence="2" id="KW-0862">Zinc</keyword>
<evidence type="ECO:0000256" key="1">
    <source>
        <dbReference type="ARBA" id="ARBA00022801"/>
    </source>
</evidence>
<dbReference type="AlphaFoldDB" id="A0AAD9TTD5"/>
<dbReference type="Pfam" id="PF00077">
    <property type="entry name" value="RVP"/>
    <property type="match status" value="1"/>
</dbReference>
<feature type="compositionally biased region" description="Polar residues" evidence="4">
    <location>
        <begin position="557"/>
        <end position="573"/>
    </location>
</feature>
<keyword evidence="3" id="KW-0175">Coiled coil</keyword>
<dbReference type="Gene3D" id="4.10.60.10">
    <property type="entry name" value="Zinc finger, CCHC-type"/>
    <property type="match status" value="1"/>
</dbReference>
<evidence type="ECO:0000259" key="6">
    <source>
        <dbReference type="PROSITE" id="PS50175"/>
    </source>
</evidence>
<evidence type="ECO:0000256" key="4">
    <source>
        <dbReference type="SAM" id="MobiDB-lite"/>
    </source>
</evidence>
<protein>
    <recommendedName>
        <fullName evidence="9">CCHC-type domain-containing protein</fullName>
    </recommendedName>
</protein>
<dbReference type="PANTHER" id="PTHR33054">
    <property type="entry name" value="CCHC-TYPE DOMAIN-CONTAINING PROTEIN"/>
    <property type="match status" value="1"/>
</dbReference>
<evidence type="ECO:0000313" key="7">
    <source>
        <dbReference type="EMBL" id="KAK2641889.1"/>
    </source>
</evidence>
<dbReference type="InterPro" id="IPR001995">
    <property type="entry name" value="Peptidase_A2_cat"/>
</dbReference>
<dbReference type="SUPFAM" id="SSF57756">
    <property type="entry name" value="Retrovirus zinc finger-like domains"/>
    <property type="match status" value="1"/>
</dbReference>
<keyword evidence="1" id="KW-0378">Hydrolase</keyword>
<accession>A0AAD9TTD5</accession>
<dbReference type="GO" id="GO:0008270">
    <property type="term" value="F:zinc ion binding"/>
    <property type="evidence" value="ECO:0007669"/>
    <property type="project" value="UniProtKB-KW"/>
</dbReference>
<dbReference type="Gene3D" id="2.40.70.10">
    <property type="entry name" value="Acid Proteases"/>
    <property type="match status" value="1"/>
</dbReference>
<dbReference type="InterPro" id="IPR018061">
    <property type="entry name" value="Retropepsins"/>
</dbReference>
<feature type="region of interest" description="Disordered" evidence="4">
    <location>
        <begin position="218"/>
        <end position="244"/>
    </location>
</feature>
<dbReference type="InterPro" id="IPR036875">
    <property type="entry name" value="Znf_CCHC_sf"/>
</dbReference>
<feature type="coiled-coil region" evidence="3">
    <location>
        <begin position="265"/>
        <end position="292"/>
    </location>
</feature>
<organism evidence="7 8">
    <name type="scientific">Dipteronia dyeriana</name>
    <dbReference type="NCBI Taxonomy" id="168575"/>
    <lineage>
        <taxon>Eukaryota</taxon>
        <taxon>Viridiplantae</taxon>
        <taxon>Streptophyta</taxon>
        <taxon>Embryophyta</taxon>
        <taxon>Tracheophyta</taxon>
        <taxon>Spermatophyta</taxon>
        <taxon>Magnoliopsida</taxon>
        <taxon>eudicotyledons</taxon>
        <taxon>Gunneridae</taxon>
        <taxon>Pentapetalae</taxon>
        <taxon>rosids</taxon>
        <taxon>malvids</taxon>
        <taxon>Sapindales</taxon>
        <taxon>Sapindaceae</taxon>
        <taxon>Hippocastanoideae</taxon>
        <taxon>Acereae</taxon>
        <taxon>Dipteronia</taxon>
    </lineage>
</organism>
<evidence type="ECO:0008006" key="9">
    <source>
        <dbReference type="Google" id="ProtNLM"/>
    </source>
</evidence>
<dbReference type="PROSITE" id="PS50175">
    <property type="entry name" value="ASP_PROT_RETROV"/>
    <property type="match status" value="1"/>
</dbReference>
<keyword evidence="8" id="KW-1185">Reference proteome</keyword>
<dbReference type="PROSITE" id="PS50158">
    <property type="entry name" value="ZF_CCHC"/>
    <property type="match status" value="1"/>
</dbReference>
<feature type="domain" description="Peptidase A2" evidence="6">
    <location>
        <begin position="361"/>
        <end position="395"/>
    </location>
</feature>
<evidence type="ECO:0000256" key="2">
    <source>
        <dbReference type="PROSITE-ProRule" id="PRU00047"/>
    </source>
</evidence>
<name>A0AAD9TTD5_9ROSI</name>
<feature type="compositionally biased region" description="Basic and acidic residues" evidence="4">
    <location>
        <begin position="218"/>
        <end position="237"/>
    </location>
</feature>
<dbReference type="CDD" id="cd00303">
    <property type="entry name" value="retropepsin_like"/>
    <property type="match status" value="1"/>
</dbReference>
<sequence length="592" mass="68129">MQLCNDLRLKSQLKKQKLTTRKELGSWCEQFGFDRLPSHKKKKHKHKMIRNHLSKKYPYRINKDYKANKKGDTIWSPNKKSRETANRKNFHKKHNKCFKCGKGGHYANKCHEQKKKINSLDLDDQTKEKIIQALYIDSETPSSCSLASSDNEVLIIDGSSSNSETSSSSYDTEPDKQPCFCKEINVLDKYDYSLMISMIDSIEDPIQKAQYIKQLQKRITEQPSRSKDNKPLNETKPFKNAPFEEPDFEQNVLGKFNNKSRRVTIPDLQKEIINIKEEIKSLKIQIQELQVTDAINKQFTRIAPKKQETEFNSSDEEPDKEIEEPQDILSISHINSIQEVRIQKWYVEIDVRIATNYNIRATALIDTGADLNCIIESLVPTKYLEATTESLYGANKIRLDINYKLTNAKVCKNGVCYNNDFIVVKTLSQNVILGLLFLYLISPFKVITEGLVTEYLGKEILFPFLFPVLVKDLNTIRKENISKEPLESYIATLTRKQNQLNFVKDDLNFQRQTKKIKEPIIQEKIATFKRKLEKEARIAAASSPDELMKIAEEMKNTMASMSQAGSDNSQNIGGSEGDPFDCNDPSTYFGHD</sequence>
<feature type="region of interest" description="Disordered" evidence="4">
    <location>
        <begin position="555"/>
        <end position="592"/>
    </location>
</feature>
<dbReference type="GO" id="GO:0006508">
    <property type="term" value="P:proteolysis"/>
    <property type="evidence" value="ECO:0007669"/>
    <property type="project" value="InterPro"/>
</dbReference>
<gene>
    <name evidence="7" type="ORF">Ddye_023652</name>
</gene>
<evidence type="ECO:0000256" key="3">
    <source>
        <dbReference type="SAM" id="Coils"/>
    </source>
</evidence>
<dbReference type="InterPro" id="IPR001878">
    <property type="entry name" value="Znf_CCHC"/>
</dbReference>
<keyword evidence="2" id="KW-0479">Metal-binding</keyword>
<reference evidence="7" key="1">
    <citation type="journal article" date="2023" name="Plant J.">
        <title>Genome sequences and population genomics provide insights into the demographic history, inbreeding, and mutation load of two 'living fossil' tree species of Dipteronia.</title>
        <authorList>
            <person name="Feng Y."/>
            <person name="Comes H.P."/>
            <person name="Chen J."/>
            <person name="Zhu S."/>
            <person name="Lu R."/>
            <person name="Zhang X."/>
            <person name="Li P."/>
            <person name="Qiu J."/>
            <person name="Olsen K.M."/>
            <person name="Qiu Y."/>
        </authorList>
    </citation>
    <scope>NUCLEOTIDE SEQUENCE</scope>
    <source>
        <strain evidence="7">KIB01</strain>
    </source>
</reference>
<evidence type="ECO:0000313" key="8">
    <source>
        <dbReference type="Proteomes" id="UP001280121"/>
    </source>
</evidence>
<dbReference type="PANTHER" id="PTHR33054:SF9">
    <property type="entry name" value="CCHC-TYPE DOMAIN-CONTAINING PROTEIN"/>
    <property type="match status" value="1"/>
</dbReference>